<gene>
    <name evidence="1" type="ORF">SAMN04487909_1365</name>
</gene>
<proteinExistence type="predicted"/>
<organism evidence="1 2">
    <name type="scientific">Aneurinibacillus migulanus</name>
    <name type="common">Bacillus migulanus</name>
    <dbReference type="NCBI Taxonomy" id="47500"/>
    <lineage>
        <taxon>Bacteria</taxon>
        <taxon>Bacillati</taxon>
        <taxon>Bacillota</taxon>
        <taxon>Bacilli</taxon>
        <taxon>Bacillales</taxon>
        <taxon>Paenibacillaceae</taxon>
        <taxon>Aneurinibacillus group</taxon>
        <taxon>Aneurinibacillus</taxon>
    </lineage>
</organism>
<evidence type="ECO:0000313" key="1">
    <source>
        <dbReference type="EMBL" id="SDK02386.1"/>
    </source>
</evidence>
<sequence>MKFNLNSFSSKVKNLLEKQDCLVMRKTYAKTIFGMKKPIFPTLRKNRFLKVEFV</sequence>
<name>A0A1G8YI15_ANEMI</name>
<dbReference type="EMBL" id="FNED01000036">
    <property type="protein sequence ID" value="SDK02386.1"/>
    <property type="molecule type" value="Genomic_DNA"/>
</dbReference>
<protein>
    <submittedName>
        <fullName evidence="1">Uncharacterized protein</fullName>
    </submittedName>
</protein>
<accession>A0A1G8YI15</accession>
<reference evidence="1 2" key="1">
    <citation type="submission" date="2016-10" db="EMBL/GenBank/DDBJ databases">
        <authorList>
            <person name="de Groot N.N."/>
        </authorList>
    </citation>
    <scope>NUCLEOTIDE SEQUENCE [LARGE SCALE GENOMIC DNA]</scope>
    <source>
        <strain evidence="1 2">DSM 2895</strain>
    </source>
</reference>
<dbReference type="Proteomes" id="UP000182836">
    <property type="component" value="Unassembled WGS sequence"/>
</dbReference>
<dbReference type="AlphaFoldDB" id="A0A1G8YI15"/>
<evidence type="ECO:0000313" key="2">
    <source>
        <dbReference type="Proteomes" id="UP000182836"/>
    </source>
</evidence>